<evidence type="ECO:0000313" key="4">
    <source>
        <dbReference type="EMBL" id="GBL71561.1"/>
    </source>
</evidence>
<gene>
    <name evidence="3" type="ORF">AVEN_122609_1</name>
    <name evidence="1" type="ORF">AVEN_35447_1</name>
    <name evidence="4" type="ORF">AVEN_46268_1</name>
    <name evidence="2" type="ORF">AVEN_62276_1</name>
</gene>
<dbReference type="EMBL" id="BGPR01078673">
    <property type="protein sequence ID" value="GBL71504.1"/>
    <property type="molecule type" value="Genomic_DNA"/>
</dbReference>
<evidence type="ECO:0000313" key="5">
    <source>
        <dbReference type="Proteomes" id="UP000499080"/>
    </source>
</evidence>
<dbReference type="EMBL" id="BGPR01078671">
    <property type="protein sequence ID" value="GBL71497.1"/>
    <property type="molecule type" value="Genomic_DNA"/>
</dbReference>
<dbReference type="EMBL" id="BGPR01078685">
    <property type="protein sequence ID" value="GBL71561.1"/>
    <property type="molecule type" value="Genomic_DNA"/>
</dbReference>
<dbReference type="Proteomes" id="UP000499080">
    <property type="component" value="Unassembled WGS sequence"/>
</dbReference>
<proteinExistence type="predicted"/>
<evidence type="ECO:0000313" key="3">
    <source>
        <dbReference type="EMBL" id="GBL71504.1"/>
    </source>
</evidence>
<keyword evidence="5" id="KW-1185">Reference proteome</keyword>
<organism evidence="3 5">
    <name type="scientific">Araneus ventricosus</name>
    <name type="common">Orbweaver spider</name>
    <name type="synonym">Epeira ventricosa</name>
    <dbReference type="NCBI Taxonomy" id="182803"/>
    <lineage>
        <taxon>Eukaryota</taxon>
        <taxon>Metazoa</taxon>
        <taxon>Ecdysozoa</taxon>
        <taxon>Arthropoda</taxon>
        <taxon>Chelicerata</taxon>
        <taxon>Arachnida</taxon>
        <taxon>Araneae</taxon>
        <taxon>Araneomorphae</taxon>
        <taxon>Entelegynae</taxon>
        <taxon>Araneoidea</taxon>
        <taxon>Araneidae</taxon>
        <taxon>Araneus</taxon>
    </lineage>
</organism>
<comment type="caution">
    <text evidence="3">The sequence shown here is derived from an EMBL/GenBank/DDBJ whole genome shotgun (WGS) entry which is preliminary data.</text>
</comment>
<evidence type="ECO:0000313" key="1">
    <source>
        <dbReference type="EMBL" id="GBL71482.1"/>
    </source>
</evidence>
<sequence>MCAKRTAGLSSLPVLILKRSPNRAICGTARSIRSPVLHCQSKLPSNEEETAIATRLEKIGKAVLLPFPVALRRGILVTIIREKADRCFPPRRKEKSSLRMATATITVAEVKI</sequence>
<dbReference type="AlphaFoldDB" id="A0A4Y1ZY15"/>
<accession>A0A4Y1ZY15</accession>
<dbReference type="EMBL" id="BGPR01078669">
    <property type="protein sequence ID" value="GBL71482.1"/>
    <property type="molecule type" value="Genomic_DNA"/>
</dbReference>
<name>A0A4Y1ZY15_ARAVE</name>
<protein>
    <submittedName>
        <fullName evidence="3">Uncharacterized protein</fullName>
    </submittedName>
</protein>
<evidence type="ECO:0000313" key="2">
    <source>
        <dbReference type="EMBL" id="GBL71497.1"/>
    </source>
</evidence>
<reference evidence="3 5" key="1">
    <citation type="journal article" date="2019" name="Sci. Rep.">
        <title>Orb-weaving spider Araneus ventricosus genome elucidates the spidroin gene catalogue.</title>
        <authorList>
            <person name="Kono N."/>
            <person name="Nakamura H."/>
            <person name="Ohtoshi R."/>
            <person name="Moran D.A.P."/>
            <person name="Shinohara A."/>
            <person name="Yoshida Y."/>
            <person name="Fujiwara M."/>
            <person name="Mori M."/>
            <person name="Tomita M."/>
            <person name="Arakawa K."/>
        </authorList>
    </citation>
    <scope>NUCLEOTIDE SEQUENCE [LARGE SCALE GENOMIC DNA]</scope>
</reference>